<accession>A0A265NEU4</accession>
<keyword evidence="2" id="KW-1185">Reference proteome</keyword>
<reference evidence="1 2" key="1">
    <citation type="submission" date="2017-08" db="EMBL/GenBank/DDBJ databases">
        <title>Virgibacillus indicus sp. nov. and Virgibacillus profoundi sp. nov, two moderately halophilic bacteria isolated from marine sediment by using the Microfluidic Streak Plate.</title>
        <authorList>
            <person name="Xu B."/>
            <person name="Hu B."/>
            <person name="Wang J."/>
            <person name="Zhu Y."/>
            <person name="Huang L."/>
            <person name="Du W."/>
            <person name="Huang Y."/>
        </authorList>
    </citation>
    <scope>NUCLEOTIDE SEQUENCE [LARGE SCALE GENOMIC DNA]</scope>
    <source>
        <strain evidence="1 2">IO3-P2-C2</strain>
    </source>
</reference>
<organism evidence="1 2">
    <name type="scientific">Virgibacillus indicus</name>
    <dbReference type="NCBI Taxonomy" id="2024554"/>
    <lineage>
        <taxon>Bacteria</taxon>
        <taxon>Bacillati</taxon>
        <taxon>Bacillota</taxon>
        <taxon>Bacilli</taxon>
        <taxon>Bacillales</taxon>
        <taxon>Bacillaceae</taxon>
        <taxon>Virgibacillus</taxon>
    </lineage>
</organism>
<dbReference type="InterPro" id="IPR025622">
    <property type="entry name" value="YqzE"/>
</dbReference>
<comment type="caution">
    <text evidence="1">The sequence shown here is derived from an EMBL/GenBank/DDBJ whole genome shotgun (WGS) entry which is preliminary data.</text>
</comment>
<protein>
    <submittedName>
        <fullName evidence="1">YqzE family protein</fullName>
    </submittedName>
</protein>
<evidence type="ECO:0000313" key="1">
    <source>
        <dbReference type="EMBL" id="OZU89974.1"/>
    </source>
</evidence>
<gene>
    <name evidence="1" type="ORF">CIL03_02230</name>
</gene>
<proteinExistence type="predicted"/>
<sequence>MSGNDYIKFMTEQVVTYIDLPSNERKKRREQQKENQQAYTNRWLGVLPFATKIFIRKLKAASGSK</sequence>
<dbReference type="Pfam" id="PF14038">
    <property type="entry name" value="YqzE"/>
    <property type="match status" value="1"/>
</dbReference>
<name>A0A265NEU4_9BACI</name>
<dbReference type="Proteomes" id="UP000216498">
    <property type="component" value="Unassembled WGS sequence"/>
</dbReference>
<dbReference type="EMBL" id="NPMS01000001">
    <property type="protein sequence ID" value="OZU89974.1"/>
    <property type="molecule type" value="Genomic_DNA"/>
</dbReference>
<dbReference type="RefSeq" id="WP_094883573.1">
    <property type="nucleotide sequence ID" value="NZ_NPMS01000001.1"/>
</dbReference>
<evidence type="ECO:0000313" key="2">
    <source>
        <dbReference type="Proteomes" id="UP000216498"/>
    </source>
</evidence>
<dbReference type="AlphaFoldDB" id="A0A265NEU4"/>